<feature type="domain" description="BIG2" evidence="2">
    <location>
        <begin position="1254"/>
        <end position="1327"/>
    </location>
</feature>
<feature type="domain" description="BIG2" evidence="2">
    <location>
        <begin position="810"/>
        <end position="883"/>
    </location>
</feature>
<dbReference type="SMART" id="SM00635">
    <property type="entry name" value="BID_2"/>
    <property type="match status" value="22"/>
</dbReference>
<feature type="domain" description="BIG2" evidence="2">
    <location>
        <begin position="1624"/>
        <end position="1697"/>
    </location>
</feature>
<feature type="signal peptide" evidence="1">
    <location>
        <begin position="1"/>
        <end position="20"/>
    </location>
</feature>
<name>A0A1G9BN31_9FLAO</name>
<evidence type="ECO:0000256" key="1">
    <source>
        <dbReference type="SAM" id="SignalP"/>
    </source>
</evidence>
<feature type="domain" description="BIG2" evidence="2">
    <location>
        <begin position="1550"/>
        <end position="1623"/>
    </location>
</feature>
<feature type="domain" description="BIG2" evidence="2">
    <location>
        <begin position="736"/>
        <end position="809"/>
    </location>
</feature>
<dbReference type="Pfam" id="PF02368">
    <property type="entry name" value="Big_2"/>
    <property type="match status" value="17"/>
</dbReference>
<proteinExistence type="predicted"/>
<evidence type="ECO:0000313" key="4">
    <source>
        <dbReference type="Proteomes" id="UP000199580"/>
    </source>
</evidence>
<feature type="domain" description="BIG2" evidence="2">
    <location>
        <begin position="1994"/>
        <end position="2067"/>
    </location>
</feature>
<dbReference type="RefSeq" id="WP_091397922.1">
    <property type="nucleotide sequence ID" value="NZ_FNEZ01000006.1"/>
</dbReference>
<feature type="domain" description="BIG2" evidence="2">
    <location>
        <begin position="1698"/>
        <end position="1771"/>
    </location>
</feature>
<feature type="domain" description="BIG2" evidence="2">
    <location>
        <begin position="884"/>
        <end position="957"/>
    </location>
</feature>
<feature type="domain" description="BIG2" evidence="2">
    <location>
        <begin position="663"/>
        <end position="735"/>
    </location>
</feature>
<evidence type="ECO:0000313" key="3">
    <source>
        <dbReference type="EMBL" id="SDK40275.1"/>
    </source>
</evidence>
<feature type="domain" description="BIG2" evidence="2">
    <location>
        <begin position="2216"/>
        <end position="2289"/>
    </location>
</feature>
<feature type="domain" description="BIG2" evidence="2">
    <location>
        <begin position="1032"/>
        <end position="1105"/>
    </location>
</feature>
<feature type="domain" description="BIG2" evidence="2">
    <location>
        <begin position="1846"/>
        <end position="1919"/>
    </location>
</feature>
<dbReference type="Gene3D" id="2.60.40.1080">
    <property type="match status" value="22"/>
</dbReference>
<dbReference type="Proteomes" id="UP000199580">
    <property type="component" value="Unassembled WGS sequence"/>
</dbReference>
<feature type="domain" description="BIG2" evidence="2">
    <location>
        <begin position="1180"/>
        <end position="1253"/>
    </location>
</feature>
<feature type="domain" description="BIG2" evidence="2">
    <location>
        <begin position="2143"/>
        <end position="2215"/>
    </location>
</feature>
<feature type="chain" id="PRO_5011690033" evidence="1">
    <location>
        <begin position="21"/>
        <end position="2537"/>
    </location>
</feature>
<feature type="domain" description="BIG2" evidence="2">
    <location>
        <begin position="958"/>
        <end position="1031"/>
    </location>
</feature>
<reference evidence="3 4" key="1">
    <citation type="submission" date="2016-10" db="EMBL/GenBank/DDBJ databases">
        <authorList>
            <person name="de Groot N.N."/>
        </authorList>
    </citation>
    <scope>NUCLEOTIDE SEQUENCE [LARGE SCALE GENOMIC DNA]</scope>
    <source>
        <strain evidence="3 4">CGMCC 1.10076</strain>
    </source>
</reference>
<feature type="domain" description="BIG2" evidence="2">
    <location>
        <begin position="1106"/>
        <end position="1179"/>
    </location>
</feature>
<dbReference type="InterPro" id="IPR003343">
    <property type="entry name" value="Big_2"/>
</dbReference>
<sequence length="2537" mass="256409">MKNKYLLFLLVNFTVFTAFAQNATLASVKITADKAACNGGLTEPVNLTANYTNFNESSNYTVTQVPYRPLPYAGGKDILVGGDLDDFWSPGIFTLPFKFCFFGNAYDNVMIGSNGVITFDVGDHRGVIPDGFCSWDIQQAFPGPNYPQPIQDPNPASDPRLRGGPITNAIFGVYQDIHFAGRANFANVNYLLRNDGPYAEPNRIFIVNYNQLPQYPATQQSSIDAGLQTYQIILHETSNIVEVNVKHREANPGWQLEALIGLMNHDGTIGVSPPGRNSVDFTANNESYLFKPNGPIPVSPNPVAPQIEWTYLDYNTGATLHSSLPTITGYYHNTIPARNIFKVKVTYFRCDGTTVVVEDQFTLTKGTFPTLSNPSNICTSSTPPFIQNISQESNMIPATESVTDYSFTYWTIQTSAINGFGPGRIFTPTTYNVTTLPQDIYVRVEDALGVGCQDVRKFSIIRQPEGAFKYSSADYCDDITTAQLPQNVTAPTPLPALTPNGTFSALDTLGNPTTGLIINPTTGAITPNGSIVGIYDVLYHINADPAGTCLAYDAPLVRVEIKNCTCTVVASNTTTDICVGTAIATPSPLQFTVSTGTPTTASIDSSGDPLPAGLTGTFITTAGAEKFVISGTPAVGATSVTNVIVSMTTALGTCYSVPITINIGTVPTITGTFNVCAGSTTTLTGSGTPATASPWVSSNTAVATVDNLGVVTGVTGGTSTITYTNATGCKITQSITVNALPTITGTFNVCIGSTTALTGSGTLATSSPWVSSNTAVATVDNLGVVTGVTAGTSTITYTNLDGCKITQSITVNALPTITGTFDVCIGLTTALTGSGTPATASPWISSNTAVATVDNLGVVTGVTAGTSTITYTNLAGCKITQSITVNALPTITGTFVVCAGSTTALTGSGTPATASPWVSSNTAVATVDNLGVVTGVTGGTSTITYTNLAGCKITQTITVNALPTITGTFDVCIGSTTALTGSGTPATASPWVSSNTAVATVDNLGVVTGVTAGTSTITYTNLAGCKITQSITVNALPTITGTFDVCIGSTTALTGSGTPATASPWVSLNTAVATVDNLGVVTGVTAGTSTITYMNLAGCKITQSITVNALPTITGTFVVCVGLTTALTGSGTPATLNPWVSSNTAVATVDNLGVVTGGAGGISTITYTNLTGCKITQSITVNALPTITGTFDVCIGLTTALTGSGTPATASPWVSSNTAVATVDNLGVVTGVTAGTSTITYTNLAGCKITQSITVNALPTITGTFVVCAGSTTALTGSGTPATASPWVSSNTAVATVDNLGVVTGVTGGTSTITYTNLAGCKITQSITVNALPTIMGTFDVCIGLTTALTGSGTPATASPWVSSNTAVATVDNLGVVTGVTAGTSTITYTNLDGCKITQSITVNALPTITGTFAVCIGSTTTLTGSGTPATASPWVSSNTAVATVDNLGVVTGVTAGTSTITYTNLAGCKITQSITVNALPTITGTFVVCAGLTTALTGSGTPATASPWVSSNTAVATVDNLGVVTGVIGGTSTITYTNLTGCKITQSITVNALPTITGTFDVCIGLTTALTGSGTPATASPWVSSNTAVATVDNLGVVTGVAGGTSTITYTNAAGCKITQSITVSPIPTITGTFVVCAGSTTALTGSGTPATSNPWVSSNTTVATIDNLGVVTGVTAGTSTITYTNLAGCKISQSITVNALPTITGTFAVCTGLTTALTGSGTPATASPWVSSNTTVATVDNLGVVTGVIGGTSIITYTNADGCKISQSITVNALPTITGTFAVCIGSTTTLTGSGTPATASPWVSANTAVATISNTGMVTGVSAGTSLITYTNAAGCIITQIITVNALPTITGTLNVCVGLTTTLIGSATPATLSPWISATPAIATVSNTGVVTGVSGGTVLITYTNSNGCKTTATVNVIAAPVITGILNVCIGSTTTLTGSGTPATTSPWISANTAAATITNAGVVTGVSAGTSLITYTNSNGCIITATVVVNPLPTITGTLNVCAGLTTALTGSGSPATPGAWISANTAVATVSNTGVVTGVSVGSTLITYTNSNGCKITATVIVNALPTITGTLNVCEGLTTTLIGSGTPALTNAWISSNPGVATISSTGVVNGISAGTTVITYTNSNGCIKMETISVSAPPTITGMLNVCIGSTTILSGSATAATVSPWVSSAPTVATVGNTGIVTGVSAGTTVITYKNANGCTITATITVNAIPTVTGTLSVCEGSQTQLTGSATASAVNPWISSNPSVATVDNVGLVTGVKAGTVTITYTNSNGCIKTATVVVNPLPVVNLPQDEFICVDPSGIVISRANLTTGLTGPYTFKWFDAAGEILGETASSYSAGAAGDYTVEVTNTVTGCVNTGSATVTASFAPVSATYEVSNYFSETQLVTINVLPVGDYLYQVDNGAFQSSNQFYNLSSGYHDVVIKDRVGCGSIPISDIRIIAFPKFFTPNNDGYNDRWNIPDLSDQNGSKILIFDRYGKLMKEISPKGAGWDGMFNGNPAPADDYWFKVFFIEQGSSKEFNAHFALKR</sequence>
<dbReference type="SUPFAM" id="SSF49373">
    <property type="entry name" value="Invasin/intimin cell-adhesion fragments"/>
    <property type="match status" value="22"/>
</dbReference>
<evidence type="ECO:0000259" key="2">
    <source>
        <dbReference type="SMART" id="SM00635"/>
    </source>
</evidence>
<feature type="domain" description="BIG2" evidence="2">
    <location>
        <begin position="1476"/>
        <end position="1549"/>
    </location>
</feature>
<dbReference type="InterPro" id="IPR008964">
    <property type="entry name" value="Invasin/intimin_cell_adhesion"/>
</dbReference>
<feature type="domain" description="BIG2" evidence="2">
    <location>
        <begin position="1921"/>
        <end position="1993"/>
    </location>
</feature>
<accession>A0A1G9BN31</accession>
<dbReference type="Pfam" id="PF13585">
    <property type="entry name" value="CHU_C"/>
    <property type="match status" value="1"/>
</dbReference>
<dbReference type="InterPro" id="IPR026341">
    <property type="entry name" value="T9SS_type_B"/>
</dbReference>
<dbReference type="EMBL" id="FNEZ01000006">
    <property type="protein sequence ID" value="SDK40275.1"/>
    <property type="molecule type" value="Genomic_DNA"/>
</dbReference>
<feature type="domain" description="BIG2" evidence="2">
    <location>
        <begin position="1328"/>
        <end position="1401"/>
    </location>
</feature>
<feature type="domain" description="BIG2" evidence="2">
    <location>
        <begin position="2068"/>
        <end position="2136"/>
    </location>
</feature>
<dbReference type="NCBIfam" id="TIGR04131">
    <property type="entry name" value="Bac_Flav_CTERM"/>
    <property type="match status" value="1"/>
</dbReference>
<feature type="domain" description="BIG2" evidence="2">
    <location>
        <begin position="1402"/>
        <end position="1475"/>
    </location>
</feature>
<protein>
    <submittedName>
        <fullName evidence="3">Gliding motility-associated C-terminal domain-containing protein</fullName>
    </submittedName>
</protein>
<gene>
    <name evidence="3" type="ORF">SAMN04487935_3271</name>
</gene>
<keyword evidence="1" id="KW-0732">Signal</keyword>
<dbReference type="STRING" id="1128970.SAMN04487935_3271"/>
<feature type="domain" description="BIG2" evidence="2">
    <location>
        <begin position="1772"/>
        <end position="1845"/>
    </location>
</feature>
<keyword evidence="4" id="KW-1185">Reference proteome</keyword>
<organism evidence="3 4">
    <name type="scientific">Flavobacterium noncentrifugens</name>
    <dbReference type="NCBI Taxonomy" id="1128970"/>
    <lineage>
        <taxon>Bacteria</taxon>
        <taxon>Pseudomonadati</taxon>
        <taxon>Bacteroidota</taxon>
        <taxon>Flavobacteriia</taxon>
        <taxon>Flavobacteriales</taxon>
        <taxon>Flavobacteriaceae</taxon>
        <taxon>Flavobacterium</taxon>
    </lineage>
</organism>